<keyword evidence="2" id="KW-0833">Ubl conjugation pathway</keyword>
<gene>
    <name evidence="5" type="ORF">MEUPH1_LOCUS8853</name>
</gene>
<organism evidence="5 6">
    <name type="scientific">Macrosiphum euphorbiae</name>
    <name type="common">potato aphid</name>
    <dbReference type="NCBI Taxonomy" id="13131"/>
    <lineage>
        <taxon>Eukaryota</taxon>
        <taxon>Metazoa</taxon>
        <taxon>Ecdysozoa</taxon>
        <taxon>Arthropoda</taxon>
        <taxon>Hexapoda</taxon>
        <taxon>Insecta</taxon>
        <taxon>Pterygota</taxon>
        <taxon>Neoptera</taxon>
        <taxon>Paraneoptera</taxon>
        <taxon>Hemiptera</taxon>
        <taxon>Sternorrhyncha</taxon>
        <taxon>Aphidomorpha</taxon>
        <taxon>Aphidoidea</taxon>
        <taxon>Aphididae</taxon>
        <taxon>Macrosiphini</taxon>
        <taxon>Macrosiphum</taxon>
    </lineage>
</organism>
<dbReference type="SUPFAM" id="SSF50978">
    <property type="entry name" value="WD40 repeat-like"/>
    <property type="match status" value="1"/>
</dbReference>
<evidence type="ECO:0000256" key="3">
    <source>
        <dbReference type="ARBA" id="ARBA00038344"/>
    </source>
</evidence>
<evidence type="ECO:0000256" key="2">
    <source>
        <dbReference type="ARBA" id="ARBA00022786"/>
    </source>
</evidence>
<dbReference type="EMBL" id="CARXXK010000002">
    <property type="protein sequence ID" value="CAI6352639.1"/>
    <property type="molecule type" value="Genomic_DNA"/>
</dbReference>
<evidence type="ECO:0000256" key="4">
    <source>
        <dbReference type="PROSITE-ProRule" id="PRU00221"/>
    </source>
</evidence>
<feature type="repeat" description="WD" evidence="4">
    <location>
        <begin position="213"/>
        <end position="247"/>
    </location>
</feature>
<dbReference type="PANTHER" id="PTHR22852:SF0">
    <property type="entry name" value="DENTICLELESS PROTEIN HOMOLOG"/>
    <property type="match status" value="1"/>
</dbReference>
<evidence type="ECO:0000313" key="5">
    <source>
        <dbReference type="EMBL" id="CAI6352639.1"/>
    </source>
</evidence>
<dbReference type="AlphaFoldDB" id="A0AAV0W9V7"/>
<dbReference type="InterPro" id="IPR001680">
    <property type="entry name" value="WD40_rpt"/>
</dbReference>
<dbReference type="SMART" id="SM00320">
    <property type="entry name" value="WD40"/>
    <property type="match status" value="4"/>
</dbReference>
<dbReference type="InterPro" id="IPR015943">
    <property type="entry name" value="WD40/YVTN_repeat-like_dom_sf"/>
</dbReference>
<dbReference type="Gene3D" id="2.130.10.10">
    <property type="entry name" value="YVTN repeat-like/Quinoprotein amine dehydrogenase"/>
    <property type="match status" value="2"/>
</dbReference>
<dbReference type="InterPro" id="IPR051865">
    <property type="entry name" value="WD-repeat_CDT2_adapter"/>
</dbReference>
<comment type="similarity">
    <text evidence="3">Belongs to the WD repeat cdt2 family.</text>
</comment>
<evidence type="ECO:0000313" key="6">
    <source>
        <dbReference type="Proteomes" id="UP001160148"/>
    </source>
</evidence>
<dbReference type="GO" id="GO:0005634">
    <property type="term" value="C:nucleus"/>
    <property type="evidence" value="ECO:0007669"/>
    <property type="project" value="TreeGrafter"/>
</dbReference>
<proteinExistence type="inferred from homology"/>
<dbReference type="GO" id="GO:0030674">
    <property type="term" value="F:protein-macromolecule adaptor activity"/>
    <property type="evidence" value="ECO:0007669"/>
    <property type="project" value="TreeGrafter"/>
</dbReference>
<dbReference type="GO" id="GO:0043161">
    <property type="term" value="P:proteasome-mediated ubiquitin-dependent protein catabolic process"/>
    <property type="evidence" value="ECO:0007669"/>
    <property type="project" value="TreeGrafter"/>
</dbReference>
<dbReference type="PANTHER" id="PTHR22852">
    <property type="entry name" value="LETHAL 2 DENTICLELESS PROTEIN RETINOIC ACID-REGULATED NUCLEAR MATRIX-ASSOCIATED PROTEIN"/>
    <property type="match status" value="1"/>
</dbReference>
<accession>A0AAV0W9V7</accession>
<dbReference type="PROSITE" id="PS50082">
    <property type="entry name" value="WD_REPEATS_2"/>
    <property type="match status" value="2"/>
</dbReference>
<dbReference type="Pfam" id="PF00400">
    <property type="entry name" value="WD40"/>
    <property type="match status" value="3"/>
</dbReference>
<dbReference type="GO" id="GO:0007095">
    <property type="term" value="P:mitotic G2 DNA damage checkpoint signaling"/>
    <property type="evidence" value="ECO:0007669"/>
    <property type="project" value="TreeGrafter"/>
</dbReference>
<keyword evidence="6" id="KW-1185">Reference proteome</keyword>
<comment type="caution">
    <text evidence="5">The sequence shown here is derived from an EMBL/GenBank/DDBJ whole genome shotgun (WGS) entry which is preliminary data.</text>
</comment>
<protein>
    <submittedName>
        <fullName evidence="5">Uncharacterized protein</fullName>
    </submittedName>
</protein>
<evidence type="ECO:0000256" key="1">
    <source>
        <dbReference type="ARBA" id="ARBA00004906"/>
    </source>
</evidence>
<keyword evidence="4" id="KW-0853">WD repeat</keyword>
<comment type="pathway">
    <text evidence="1">Protein modification; protein ubiquitination.</text>
</comment>
<reference evidence="5 6" key="1">
    <citation type="submission" date="2023-01" db="EMBL/GenBank/DDBJ databases">
        <authorList>
            <person name="Whitehead M."/>
        </authorList>
    </citation>
    <scope>NUCLEOTIDE SEQUENCE [LARGE SCALE GENOMIC DNA]</scope>
</reference>
<dbReference type="InterPro" id="IPR036322">
    <property type="entry name" value="WD40_repeat_dom_sf"/>
</dbReference>
<name>A0AAV0W9V7_9HEMI</name>
<sequence>MDSLNVLKYMEKRQLGYTGFKSKLSDMFIGQMGYIPQTYDNTHNTNVHIGNTFACKFSRNKNNLHVVGVSTEHGDIAIQNTIGPIGHYNDQKKKVHRYGVHQNAIFNFAWAEPQMKLITACGDQTSKLCNLTPDGVLVVERDFAYNSSVKSVMFCPGSSDVFCGGCQDGSIKIWDARVNNAQRALEFEHNIPNTHGIYGAILKKKKSKKMFGVSSVIFKTDQTIISCSSMDHDIKLWDLRKSYRQVKGNTEPLPLMKYFNEMKISPLNNGYVDIITNPQSTLMYASCINNVIYCYSLDSTETKPICQYSGHFHETGYSKISISHDGRYLFSGCMENIGIIWLTDFPFNENPMFKIDKIDEQFRKIELSTSDWCADSTITKLVTSGDSMPMVWSILTHEQKISEESSICPTSLYKSRKSSVKMCTVPIKFDTELKEKYKKETEETMENWDIQNQNFVPNVEYLNVTPKKPWNVIFCPKTTSSLSTQISPKLETTSTHSTLVVSNQIPEVVTPTSSKKRKKSIVSPKSLIDQYLVPRSKREKLDTVHEI</sequence>
<feature type="repeat" description="WD" evidence="4">
    <location>
        <begin position="142"/>
        <end position="184"/>
    </location>
</feature>
<dbReference type="Proteomes" id="UP001160148">
    <property type="component" value="Unassembled WGS sequence"/>
</dbReference>